<reference evidence="1 2" key="1">
    <citation type="submission" date="2022-01" db="EMBL/GenBank/DDBJ databases">
        <title>A chromosomal length assembly of Cordylochernes scorpioides.</title>
        <authorList>
            <person name="Zeh D."/>
            <person name="Zeh J."/>
        </authorList>
    </citation>
    <scope>NUCLEOTIDE SEQUENCE [LARGE SCALE GENOMIC DNA]</scope>
    <source>
        <strain evidence="1">IN4F17</strain>
        <tissue evidence="1">Whole Body</tissue>
    </source>
</reference>
<evidence type="ECO:0000313" key="1">
    <source>
        <dbReference type="EMBL" id="UYV81351.1"/>
    </source>
</evidence>
<evidence type="ECO:0008006" key="3">
    <source>
        <dbReference type="Google" id="ProtNLM"/>
    </source>
</evidence>
<name>A0ABY6LJN2_9ARAC</name>
<dbReference type="InterPro" id="IPR052709">
    <property type="entry name" value="Transposase-MT_Hybrid"/>
</dbReference>
<dbReference type="PANTHER" id="PTHR46060">
    <property type="entry name" value="MARINER MOS1 TRANSPOSASE-LIKE PROTEIN"/>
    <property type="match status" value="1"/>
</dbReference>
<sequence>MEDKLSEKPRFQVKLGEDGCTPAAGDGHVSGEQVPKMAFVWGGGQSLVTSADSGRRGELPPGVWIILQDETLALMNEAYEDQKLSRTQVFFWYKCFKDGRKSIADDSRSGRPLTSTTDRNIGQERDLIVADRKITIDYISEILGISCGSCQKLLL</sequence>
<dbReference type="Proteomes" id="UP001235939">
    <property type="component" value="Chromosome 20"/>
</dbReference>
<gene>
    <name evidence="1" type="ORF">LAZ67_20000901</name>
</gene>
<feature type="non-terminal residue" evidence="1">
    <location>
        <position position="1"/>
    </location>
</feature>
<keyword evidence="2" id="KW-1185">Reference proteome</keyword>
<protein>
    <recommendedName>
        <fullName evidence="3">Mos1 transposase HTH domain-containing protein</fullName>
    </recommendedName>
</protein>
<proteinExistence type="predicted"/>
<organism evidence="1 2">
    <name type="scientific">Cordylochernes scorpioides</name>
    <dbReference type="NCBI Taxonomy" id="51811"/>
    <lineage>
        <taxon>Eukaryota</taxon>
        <taxon>Metazoa</taxon>
        <taxon>Ecdysozoa</taxon>
        <taxon>Arthropoda</taxon>
        <taxon>Chelicerata</taxon>
        <taxon>Arachnida</taxon>
        <taxon>Pseudoscorpiones</taxon>
        <taxon>Cheliferoidea</taxon>
        <taxon>Chernetidae</taxon>
        <taxon>Cordylochernes</taxon>
    </lineage>
</organism>
<dbReference type="EMBL" id="CP092882">
    <property type="protein sequence ID" value="UYV81351.1"/>
    <property type="molecule type" value="Genomic_DNA"/>
</dbReference>
<evidence type="ECO:0000313" key="2">
    <source>
        <dbReference type="Proteomes" id="UP001235939"/>
    </source>
</evidence>
<dbReference type="PANTHER" id="PTHR46060:SF1">
    <property type="entry name" value="MARINER MOS1 TRANSPOSASE-LIKE PROTEIN"/>
    <property type="match status" value="1"/>
</dbReference>
<accession>A0ABY6LJN2</accession>